<sequence length="67" mass="7667">MVLDYVNLDSEECGFNPIDAIYFLKGKDIVFIISTSNPYYEDIIKIFHIEILKKDGDKIFFTVLSGG</sequence>
<dbReference type="AlphaFoldDB" id="A0A2U9IBG4"/>
<dbReference type="OrthoDB" id="39466at2157"/>
<name>A0A2U9IBG4_9CREN</name>
<proteinExistence type="predicted"/>
<evidence type="ECO:0000313" key="1">
    <source>
        <dbReference type="EMBL" id="AWR93352.1"/>
    </source>
</evidence>
<reference evidence="1 2" key="1">
    <citation type="submission" date="2018-05" db="EMBL/GenBank/DDBJ databases">
        <title>Complete Genome Sequences of Extremely Thermoacidophilic, Metal-Mobilizing Type-Strain Members of the Archaeal Family Sulfolobaceae: Acidianus brierleyi DSM-1651T, Acidianus sulfidivorans DSM-18786T, Metallosphaera hakonensis DSM-7519T, and Metallosphaera prunae DSM-10039T.</title>
        <authorList>
            <person name="Counts J.A."/>
            <person name="Kelly R.M."/>
        </authorList>
    </citation>
    <scope>NUCLEOTIDE SEQUENCE [LARGE SCALE GENOMIC DNA]</scope>
    <source>
        <strain evidence="1 2">DSM 1651</strain>
    </source>
</reference>
<dbReference type="KEGG" id="abri:DFR85_00760"/>
<protein>
    <submittedName>
        <fullName evidence="1">Uncharacterized protein</fullName>
    </submittedName>
</protein>
<accession>A0A2U9IBG4</accession>
<gene>
    <name evidence="1" type="ORF">DFR85_00760</name>
</gene>
<dbReference type="Proteomes" id="UP000248044">
    <property type="component" value="Chromosome"/>
</dbReference>
<evidence type="ECO:0000313" key="2">
    <source>
        <dbReference type="Proteomes" id="UP000248044"/>
    </source>
</evidence>
<dbReference type="RefSeq" id="WP_110269236.1">
    <property type="nucleotide sequence ID" value="NZ_CP029289.2"/>
</dbReference>
<organism evidence="1 2">
    <name type="scientific">Acidianus brierleyi</name>
    <dbReference type="NCBI Taxonomy" id="41673"/>
    <lineage>
        <taxon>Archaea</taxon>
        <taxon>Thermoproteota</taxon>
        <taxon>Thermoprotei</taxon>
        <taxon>Sulfolobales</taxon>
        <taxon>Sulfolobaceae</taxon>
        <taxon>Acidianus</taxon>
    </lineage>
</organism>
<dbReference type="GeneID" id="36830642"/>
<keyword evidence="2" id="KW-1185">Reference proteome</keyword>
<dbReference type="EMBL" id="CP029289">
    <property type="protein sequence ID" value="AWR93352.1"/>
    <property type="molecule type" value="Genomic_DNA"/>
</dbReference>